<reference evidence="1 2" key="1">
    <citation type="submission" date="2020-08" db="EMBL/GenBank/DDBJ databases">
        <title>Sequencing the genomes of 1000 actinobacteria strains.</title>
        <authorList>
            <person name="Klenk H.-P."/>
        </authorList>
    </citation>
    <scope>NUCLEOTIDE SEQUENCE [LARGE SCALE GENOMIC DNA]</scope>
    <source>
        <strain evidence="1 2">DSM 41654</strain>
    </source>
</reference>
<sequence length="133" mass="13522">MGKMTTMLAALSNSLLSPDPETRMSAAWAVLEAAGAAALAIEHGPGALAALAAYDHALEARDLLPFPQDEPELPALWDADSTKALGRLLEVVAVEMGNDAQAATEPGTAHRLSRAALLARQAGQALTAAGAAA</sequence>
<protein>
    <submittedName>
        <fullName evidence="1">Uncharacterized protein</fullName>
    </submittedName>
</protein>
<gene>
    <name evidence="1" type="ORF">FHR34_008234</name>
</gene>
<accession>A0A7W7RC64</accession>
<name>A0A7W7RC64_KITKI</name>
<keyword evidence="2" id="KW-1185">Reference proteome</keyword>
<proteinExistence type="predicted"/>
<dbReference type="RefSeq" id="WP_184947224.1">
    <property type="nucleotide sequence ID" value="NZ_JACHJV010000004.1"/>
</dbReference>
<evidence type="ECO:0000313" key="2">
    <source>
        <dbReference type="Proteomes" id="UP000540506"/>
    </source>
</evidence>
<dbReference type="Proteomes" id="UP000540506">
    <property type="component" value="Unassembled WGS sequence"/>
</dbReference>
<comment type="caution">
    <text evidence="1">The sequence shown here is derived from an EMBL/GenBank/DDBJ whole genome shotgun (WGS) entry which is preliminary data.</text>
</comment>
<dbReference type="EMBL" id="JACHJV010000004">
    <property type="protein sequence ID" value="MBB4929135.1"/>
    <property type="molecule type" value="Genomic_DNA"/>
</dbReference>
<organism evidence="1 2">
    <name type="scientific">Kitasatospora kifunensis</name>
    <name type="common">Streptomyces kifunensis</name>
    <dbReference type="NCBI Taxonomy" id="58351"/>
    <lineage>
        <taxon>Bacteria</taxon>
        <taxon>Bacillati</taxon>
        <taxon>Actinomycetota</taxon>
        <taxon>Actinomycetes</taxon>
        <taxon>Kitasatosporales</taxon>
        <taxon>Streptomycetaceae</taxon>
        <taxon>Kitasatospora</taxon>
    </lineage>
</organism>
<dbReference type="AlphaFoldDB" id="A0A7W7RC64"/>
<evidence type="ECO:0000313" key="1">
    <source>
        <dbReference type="EMBL" id="MBB4929135.1"/>
    </source>
</evidence>